<organism evidence="2 4">
    <name type="scientific">Pseudomonas amygdali pv. ulmi</name>
    <dbReference type="NCBI Taxonomy" id="251720"/>
    <lineage>
        <taxon>Bacteria</taxon>
        <taxon>Pseudomonadati</taxon>
        <taxon>Pseudomonadota</taxon>
        <taxon>Gammaproteobacteria</taxon>
        <taxon>Pseudomonadales</taxon>
        <taxon>Pseudomonadaceae</taxon>
        <taxon>Pseudomonas</taxon>
        <taxon>Pseudomonas amygdali</taxon>
    </lineage>
</organism>
<dbReference type="Proteomes" id="UP000271097">
    <property type="component" value="Unassembled WGS sequence"/>
</dbReference>
<dbReference type="Pfam" id="PF00501">
    <property type="entry name" value="AMP-binding"/>
    <property type="match status" value="1"/>
</dbReference>
<reference evidence="3 5" key="2">
    <citation type="submission" date="2018-08" db="EMBL/GenBank/DDBJ databases">
        <title>Recombination of ecologically and evolutionarily significant loci maintains genetic cohesion in the Pseudomonas syringae species complex.</title>
        <authorList>
            <person name="Dillon M."/>
            <person name="Thakur S."/>
            <person name="Almeida R.N.D."/>
            <person name="Weir B.S."/>
            <person name="Guttman D.S."/>
        </authorList>
    </citation>
    <scope>NUCLEOTIDE SEQUENCE [LARGE SCALE GENOMIC DNA]</scope>
    <source>
        <strain evidence="3 5">ICMP 5931</strain>
    </source>
</reference>
<dbReference type="PROSITE" id="PS50075">
    <property type="entry name" value="CARRIER"/>
    <property type="match status" value="1"/>
</dbReference>
<evidence type="ECO:0000313" key="5">
    <source>
        <dbReference type="Proteomes" id="UP000271097"/>
    </source>
</evidence>
<dbReference type="EMBL" id="RBRS01000375">
    <property type="protein sequence ID" value="RMR11289.1"/>
    <property type="molecule type" value="Genomic_DNA"/>
</dbReference>
<dbReference type="Pfam" id="PF00550">
    <property type="entry name" value="PP-binding"/>
    <property type="match status" value="1"/>
</dbReference>
<dbReference type="OrthoDB" id="9757559at2"/>
<dbReference type="InterPro" id="IPR036736">
    <property type="entry name" value="ACP-like_sf"/>
</dbReference>
<dbReference type="SUPFAM" id="SSF56801">
    <property type="entry name" value="Acetyl-CoA synthetase-like"/>
    <property type="match status" value="1"/>
</dbReference>
<dbReference type="PROSITE" id="PS00455">
    <property type="entry name" value="AMP_BINDING"/>
    <property type="match status" value="1"/>
</dbReference>
<dbReference type="InterPro" id="IPR045851">
    <property type="entry name" value="AMP-bd_C_sf"/>
</dbReference>
<accession>A0A0N8TCX6</accession>
<dbReference type="GO" id="GO:0044550">
    <property type="term" value="P:secondary metabolite biosynthetic process"/>
    <property type="evidence" value="ECO:0007669"/>
    <property type="project" value="TreeGrafter"/>
</dbReference>
<evidence type="ECO:0000259" key="1">
    <source>
        <dbReference type="PROSITE" id="PS50075"/>
    </source>
</evidence>
<dbReference type="GO" id="GO:0005737">
    <property type="term" value="C:cytoplasm"/>
    <property type="evidence" value="ECO:0007669"/>
    <property type="project" value="TreeGrafter"/>
</dbReference>
<dbReference type="InterPro" id="IPR020845">
    <property type="entry name" value="AMP-binding_CS"/>
</dbReference>
<comment type="caution">
    <text evidence="2">The sequence shown here is derived from an EMBL/GenBank/DDBJ whole genome shotgun (WGS) entry which is preliminary data.</text>
</comment>
<sequence>MTSYHSHPPKAYRRFESVCTQAPNAIAVVHEGKPVTYQQLQTQVLERSEALIRQGLAGHPYMPLMANRCLEYLITMLACCKLGITYVSIEPSTPSKRLIAVLEQLGCNHLLLLGQPTDLRPDPTLTCFRLDDCGTLCSDGPALRQPIRRRLDDASVITVMFTSGTTGVPKGVRISQDGLLNLVDNVQQQVQGQPRSYVHHSSIGFDAALFEVWVPLLTGACVTLQPSEFNIDALDHCVRAASCDVLLLTTSLFHLVAQHRLSMLEAVRVLYVGGEVLKPVHARALLLANPRITLVNGYGPTENTVFSTWYSLNKPEDAERDVIPIGQFLHQVHGKIVDAKLQEVEVGTPGELLLTGANLALGYLDEALTPTRFLQLPEGTYYRTGDYVIQDEHGMLFYQGRIDEQVKIKGFRVEIAEVEHALTQLPGVAQAVVQAHVMNDLENSLHAFIVFRHGSPTIEESKLMSLLGDRLPHYMVPRRIHYLAELPLTANGKVDKRSLQPPEKAAVVSPQAGSAVLEIWSGILGTRNLQLEHSIYGYGASSLSVVMAHSRINEILGRTTPFDEVARLSTFQEWVQYYATHADPVTSLRSQHGNH</sequence>
<dbReference type="InterPro" id="IPR042099">
    <property type="entry name" value="ANL_N_sf"/>
</dbReference>
<dbReference type="Proteomes" id="UP000050266">
    <property type="component" value="Unassembled WGS sequence"/>
</dbReference>
<evidence type="ECO:0000313" key="3">
    <source>
        <dbReference type="EMBL" id="RMR11289.1"/>
    </source>
</evidence>
<protein>
    <submittedName>
        <fullName evidence="2">Coronamic acid synthetase CmaA</fullName>
    </submittedName>
</protein>
<dbReference type="Gene3D" id="3.40.50.12780">
    <property type="entry name" value="N-terminal domain of ligase-like"/>
    <property type="match status" value="1"/>
</dbReference>
<dbReference type="AlphaFoldDB" id="A0A0N8TCX6"/>
<dbReference type="Pfam" id="PF13193">
    <property type="entry name" value="AMP-binding_C"/>
    <property type="match status" value="1"/>
</dbReference>
<dbReference type="InterPro" id="IPR009081">
    <property type="entry name" value="PP-bd_ACP"/>
</dbReference>
<proteinExistence type="predicted"/>
<dbReference type="InterPro" id="IPR025110">
    <property type="entry name" value="AMP-bd_C"/>
</dbReference>
<dbReference type="EMBL" id="LJRQ01000216">
    <property type="protein sequence ID" value="KPZ12017.1"/>
    <property type="molecule type" value="Genomic_DNA"/>
</dbReference>
<dbReference type="PANTHER" id="PTHR45527:SF1">
    <property type="entry name" value="FATTY ACID SYNTHASE"/>
    <property type="match status" value="1"/>
</dbReference>
<dbReference type="PATRIC" id="fig|251720.4.peg.3824"/>
<dbReference type="GO" id="GO:0043041">
    <property type="term" value="P:amino acid activation for nonribosomal peptide biosynthetic process"/>
    <property type="evidence" value="ECO:0007669"/>
    <property type="project" value="TreeGrafter"/>
</dbReference>
<evidence type="ECO:0000313" key="2">
    <source>
        <dbReference type="EMBL" id="KPZ12017.1"/>
    </source>
</evidence>
<dbReference type="Gene3D" id="3.30.300.30">
    <property type="match status" value="1"/>
</dbReference>
<dbReference type="PANTHER" id="PTHR45527">
    <property type="entry name" value="NONRIBOSOMAL PEPTIDE SYNTHETASE"/>
    <property type="match status" value="1"/>
</dbReference>
<dbReference type="GO" id="GO:0031177">
    <property type="term" value="F:phosphopantetheine binding"/>
    <property type="evidence" value="ECO:0007669"/>
    <property type="project" value="TreeGrafter"/>
</dbReference>
<gene>
    <name evidence="2" type="ORF">ALO41_02779</name>
    <name evidence="3" type="ORF">ALP90_100637</name>
</gene>
<dbReference type="Gene3D" id="1.10.1200.10">
    <property type="entry name" value="ACP-like"/>
    <property type="match status" value="1"/>
</dbReference>
<dbReference type="CDD" id="cd05930">
    <property type="entry name" value="A_NRPS"/>
    <property type="match status" value="1"/>
</dbReference>
<dbReference type="RefSeq" id="WP_010204585.1">
    <property type="nucleotide sequence ID" value="NZ_LIHQ01000238.1"/>
</dbReference>
<name>A0A0N8TCX6_PSEA0</name>
<reference evidence="2 4" key="1">
    <citation type="submission" date="2015-09" db="EMBL/GenBank/DDBJ databases">
        <title>Genome announcement of multiple Pseudomonas syringae strains.</title>
        <authorList>
            <person name="Thakur S."/>
            <person name="Wang P.W."/>
            <person name="Gong Y."/>
            <person name="Weir B.S."/>
            <person name="Guttman D.S."/>
        </authorList>
    </citation>
    <scope>NUCLEOTIDE SEQUENCE [LARGE SCALE GENOMIC DNA]</scope>
    <source>
        <strain evidence="2 4">ICMP3962</strain>
    </source>
</reference>
<dbReference type="SUPFAM" id="SSF47336">
    <property type="entry name" value="ACP-like"/>
    <property type="match status" value="1"/>
</dbReference>
<dbReference type="InterPro" id="IPR000873">
    <property type="entry name" value="AMP-dep_synth/lig_dom"/>
</dbReference>
<feature type="domain" description="Carrier" evidence="1">
    <location>
        <begin position="507"/>
        <end position="582"/>
    </location>
</feature>
<evidence type="ECO:0000313" key="4">
    <source>
        <dbReference type="Proteomes" id="UP000050266"/>
    </source>
</evidence>